<name>H7GFR7_9DEIN</name>
<organism evidence="1 2">
    <name type="scientific">Thermus parvatiensis</name>
    <dbReference type="NCBI Taxonomy" id="456163"/>
    <lineage>
        <taxon>Bacteria</taxon>
        <taxon>Thermotogati</taxon>
        <taxon>Deinococcota</taxon>
        <taxon>Deinococci</taxon>
        <taxon>Thermales</taxon>
        <taxon>Thermaceae</taxon>
        <taxon>Thermus</taxon>
    </lineage>
</organism>
<reference evidence="1 2" key="1">
    <citation type="journal article" date="2012" name="J. Bacteriol.">
        <title>Draft genome sequence of Thermus sp. strain RL, isolated from a hot water spring located atop the Himalayan ranges at Manikaran, India.</title>
        <authorList>
            <person name="Dwivedi V."/>
            <person name="Sangwan N."/>
            <person name="Nigam A."/>
            <person name="Garg N."/>
            <person name="Niharika N."/>
            <person name="Khurana P."/>
            <person name="Khurana J.P."/>
            <person name="Lal R."/>
        </authorList>
    </citation>
    <scope>NUCLEOTIDE SEQUENCE [LARGE SCALE GENOMIC DNA]</scope>
    <source>
        <strain evidence="1 2">RL</strain>
    </source>
</reference>
<evidence type="ECO:0000313" key="1">
    <source>
        <dbReference type="EMBL" id="EIA39296.1"/>
    </source>
</evidence>
<keyword evidence="2" id="KW-1185">Reference proteome</keyword>
<sequence>MGQAASRAMASAWWTARDLGVISPKKRMRKVIAPVATPTPAEPKAWVASSVTRAVAAMFTRLLPTRMVVRKRVMSSARRRKGPFLLSASSFSFHG</sequence>
<evidence type="ECO:0000313" key="2">
    <source>
        <dbReference type="Proteomes" id="UP000053186"/>
    </source>
</evidence>
<dbReference type="Proteomes" id="UP000053186">
    <property type="component" value="Unassembled WGS sequence"/>
</dbReference>
<dbReference type="EMBL" id="AIJQ01000005">
    <property type="protein sequence ID" value="EIA39296.1"/>
    <property type="molecule type" value="Genomic_DNA"/>
</dbReference>
<comment type="caution">
    <text evidence="1">The sequence shown here is derived from an EMBL/GenBank/DDBJ whole genome shotgun (WGS) entry which is preliminary data.</text>
</comment>
<proteinExistence type="predicted"/>
<dbReference type="AlphaFoldDB" id="H7GFR7"/>
<gene>
    <name evidence="1" type="ORF">RLTM_05269</name>
</gene>
<protein>
    <submittedName>
        <fullName evidence="1">Uncharacterized protein</fullName>
    </submittedName>
</protein>
<accession>H7GFR7</accession>